<protein>
    <submittedName>
        <fullName evidence="2">Phage holin family protein</fullName>
    </submittedName>
</protein>
<name>A0A364YAT9_9BACT</name>
<keyword evidence="1" id="KW-0472">Membrane</keyword>
<evidence type="ECO:0000313" key="3">
    <source>
        <dbReference type="Proteomes" id="UP000251889"/>
    </source>
</evidence>
<dbReference type="AlphaFoldDB" id="A0A364YAT9"/>
<reference evidence="2 3" key="1">
    <citation type="submission" date="2018-06" db="EMBL/GenBank/DDBJ databases">
        <title>Chryseolinea flavus sp. nov., a member of the phylum Bacteroidetes isolated from soil.</title>
        <authorList>
            <person name="Li Y."/>
            <person name="Wang J."/>
        </authorList>
    </citation>
    <scope>NUCLEOTIDE SEQUENCE [LARGE SCALE GENOMIC DNA]</scope>
    <source>
        <strain evidence="2 3">SDU1-6</strain>
    </source>
</reference>
<feature type="transmembrane region" description="Helical" evidence="1">
    <location>
        <begin position="57"/>
        <end position="77"/>
    </location>
</feature>
<keyword evidence="1" id="KW-1133">Transmembrane helix</keyword>
<evidence type="ECO:0000313" key="2">
    <source>
        <dbReference type="EMBL" id="RAW03242.1"/>
    </source>
</evidence>
<dbReference type="InterPro" id="IPR007165">
    <property type="entry name" value="Phage_holin_4_2"/>
</dbReference>
<proteinExistence type="predicted"/>
<dbReference type="PANTHER" id="PTHR37309">
    <property type="entry name" value="SLR0284 PROTEIN"/>
    <property type="match status" value="1"/>
</dbReference>
<evidence type="ECO:0000256" key="1">
    <source>
        <dbReference type="SAM" id="Phobius"/>
    </source>
</evidence>
<comment type="caution">
    <text evidence="2">The sequence shown here is derived from an EMBL/GenBank/DDBJ whole genome shotgun (WGS) entry which is preliminary data.</text>
</comment>
<feature type="transmembrane region" description="Helical" evidence="1">
    <location>
        <begin position="30"/>
        <end position="50"/>
    </location>
</feature>
<dbReference type="RefSeq" id="WP_112745457.1">
    <property type="nucleotide sequence ID" value="NZ_QMFY01000001.1"/>
</dbReference>
<feature type="transmembrane region" description="Helical" evidence="1">
    <location>
        <begin position="89"/>
        <end position="106"/>
    </location>
</feature>
<accession>A0A364YAT9</accession>
<keyword evidence="3" id="KW-1185">Reference proteome</keyword>
<sequence>MSGILRFLLSGLAVLLTSYLLNGVHVRDYWYALLVAAVLSLANVIVRPVLIFFTIPITFITLGLFLLVINALIILLVDFLVPGFNVDGFWWALAFSLILAIFNSLFDDITGEKAKRNQD</sequence>
<keyword evidence="1" id="KW-0812">Transmembrane</keyword>
<dbReference type="OrthoDB" id="6402664at2"/>
<dbReference type="Proteomes" id="UP000251889">
    <property type="component" value="Unassembled WGS sequence"/>
</dbReference>
<dbReference type="PANTHER" id="PTHR37309:SF1">
    <property type="entry name" value="SLR0284 PROTEIN"/>
    <property type="match status" value="1"/>
</dbReference>
<dbReference type="EMBL" id="QMFY01000001">
    <property type="protein sequence ID" value="RAW03242.1"/>
    <property type="molecule type" value="Genomic_DNA"/>
</dbReference>
<gene>
    <name evidence="2" type="ORF">DQQ10_03915</name>
</gene>
<dbReference type="Pfam" id="PF04020">
    <property type="entry name" value="Phage_holin_4_2"/>
    <property type="match status" value="1"/>
</dbReference>
<organism evidence="2 3">
    <name type="scientific">Pseudochryseolinea flava</name>
    <dbReference type="NCBI Taxonomy" id="2059302"/>
    <lineage>
        <taxon>Bacteria</taxon>
        <taxon>Pseudomonadati</taxon>
        <taxon>Bacteroidota</taxon>
        <taxon>Cytophagia</taxon>
        <taxon>Cytophagales</taxon>
        <taxon>Fulvivirgaceae</taxon>
        <taxon>Pseudochryseolinea</taxon>
    </lineage>
</organism>